<dbReference type="OrthoDB" id="10021397at2759"/>
<dbReference type="EMBL" id="LFZN01000241">
    <property type="protein sequence ID" value="KXS94999.1"/>
    <property type="molecule type" value="Genomic_DNA"/>
</dbReference>
<protein>
    <recommendedName>
        <fullName evidence="5">FAD-binding domain-containing protein</fullName>
    </recommendedName>
</protein>
<keyword evidence="2" id="KW-0274">FAD</keyword>
<dbReference type="InterPro" id="IPR051104">
    <property type="entry name" value="FAD_monoxygenase"/>
</dbReference>
<keyword evidence="4" id="KW-0812">Transmembrane</keyword>
<dbReference type="Pfam" id="PF01494">
    <property type="entry name" value="FAD_binding_3"/>
    <property type="match status" value="1"/>
</dbReference>
<dbReference type="GO" id="GO:0044550">
    <property type="term" value="P:secondary metabolite biosynthetic process"/>
    <property type="evidence" value="ECO:0007669"/>
    <property type="project" value="TreeGrafter"/>
</dbReference>
<gene>
    <name evidence="6" type="ORF">AC578_1524</name>
</gene>
<dbReference type="PRINTS" id="PR00420">
    <property type="entry name" value="RNGMNOXGNASE"/>
</dbReference>
<dbReference type="InterPro" id="IPR036188">
    <property type="entry name" value="FAD/NAD-bd_sf"/>
</dbReference>
<dbReference type="InterPro" id="IPR002938">
    <property type="entry name" value="FAD-bd"/>
</dbReference>
<keyword evidence="4" id="KW-1133">Transmembrane helix</keyword>
<evidence type="ECO:0000256" key="4">
    <source>
        <dbReference type="SAM" id="Phobius"/>
    </source>
</evidence>
<keyword evidence="1" id="KW-0285">Flavoprotein</keyword>
<dbReference type="GO" id="GO:0071949">
    <property type="term" value="F:FAD binding"/>
    <property type="evidence" value="ECO:0007669"/>
    <property type="project" value="InterPro"/>
</dbReference>
<keyword evidence="4" id="KW-0472">Membrane</keyword>
<organism evidence="6 7">
    <name type="scientific">Pseudocercospora eumusae</name>
    <dbReference type="NCBI Taxonomy" id="321146"/>
    <lineage>
        <taxon>Eukaryota</taxon>
        <taxon>Fungi</taxon>
        <taxon>Dikarya</taxon>
        <taxon>Ascomycota</taxon>
        <taxon>Pezizomycotina</taxon>
        <taxon>Dothideomycetes</taxon>
        <taxon>Dothideomycetidae</taxon>
        <taxon>Mycosphaerellales</taxon>
        <taxon>Mycosphaerellaceae</taxon>
        <taxon>Pseudocercospora</taxon>
    </lineage>
</organism>
<keyword evidence="7" id="KW-1185">Reference proteome</keyword>
<feature type="transmembrane region" description="Helical" evidence="4">
    <location>
        <begin position="6"/>
        <end position="25"/>
    </location>
</feature>
<dbReference type="AlphaFoldDB" id="A0A139GXW2"/>
<keyword evidence="3" id="KW-0560">Oxidoreductase</keyword>
<feature type="domain" description="FAD-binding" evidence="5">
    <location>
        <begin position="8"/>
        <end position="344"/>
    </location>
</feature>
<dbReference type="GO" id="GO:0016491">
    <property type="term" value="F:oxidoreductase activity"/>
    <property type="evidence" value="ECO:0007669"/>
    <property type="project" value="UniProtKB-KW"/>
</dbReference>
<dbReference type="PANTHER" id="PTHR46720">
    <property type="entry name" value="HYDROXYLASE, PUTATIVE (AFU_ORTHOLOGUE AFUA_3G01460)-RELATED"/>
    <property type="match status" value="1"/>
</dbReference>
<evidence type="ECO:0000256" key="3">
    <source>
        <dbReference type="ARBA" id="ARBA00023002"/>
    </source>
</evidence>
<sequence length="454" mass="50296">MECKPPTIAIIGGGTIGLILAAGLVRQKGIRVQLYERASTFRSTGAGIAFTRCAIECMERLNPVITQALRASGSVTSSSTKNDSKVYLRWVDGFNQYENSDPYYQHLLYELDAGDNGFEGCRRDHFLEELLKRIPQDVVKFGKNLVAIKQPPGEGKVVLSFEDGSVEEVDAVIGCDGINSKIRAAMLGTQHPASRPRFSGKVAWRVLIPMDDAVQALGEFKAKNTHSHVGPGANIITYPIARASMINVTIFTSQEQWLDEGRMVVESSRDELAANFSGWHPCVQALLRLLPTTIEKWGLFDMFDYPAPRYNLGLVCIAGDAAHATSPHHGAGSAMGVEDALCLNVLVQAAVASISTGAASASHALTTAWQVYNSIRYTRSQWLVHSSRRVVDLYHSTDWADMERHTKAQLCFEEIKDRSFKIWHFEPSVMIRETMQAYYATIPTPCRLQAGWRR</sequence>
<comment type="caution">
    <text evidence="6">The sequence shown here is derived from an EMBL/GenBank/DDBJ whole genome shotgun (WGS) entry which is preliminary data.</text>
</comment>
<reference evidence="6 7" key="1">
    <citation type="submission" date="2015-07" db="EMBL/GenBank/DDBJ databases">
        <title>Comparative genomics of the Sigatoka disease complex on banana suggests a link between parallel evolutionary changes in Pseudocercospora fijiensis and Pseudocercospora eumusae and increased virulence on the banana host.</title>
        <authorList>
            <person name="Chang T.-C."/>
            <person name="Salvucci A."/>
            <person name="Crous P.W."/>
            <person name="Stergiopoulos I."/>
        </authorList>
    </citation>
    <scope>NUCLEOTIDE SEQUENCE [LARGE SCALE GENOMIC DNA]</scope>
    <source>
        <strain evidence="6 7">CBS 114824</strain>
    </source>
</reference>
<evidence type="ECO:0000259" key="5">
    <source>
        <dbReference type="Pfam" id="PF01494"/>
    </source>
</evidence>
<dbReference type="PANTHER" id="PTHR46720:SF3">
    <property type="entry name" value="FAD-BINDING DOMAIN-CONTAINING PROTEIN-RELATED"/>
    <property type="match status" value="1"/>
</dbReference>
<name>A0A139GXW2_9PEZI</name>
<dbReference type="SUPFAM" id="SSF54373">
    <property type="entry name" value="FAD-linked reductases, C-terminal domain"/>
    <property type="match status" value="1"/>
</dbReference>
<dbReference type="Proteomes" id="UP000070133">
    <property type="component" value="Unassembled WGS sequence"/>
</dbReference>
<evidence type="ECO:0000256" key="2">
    <source>
        <dbReference type="ARBA" id="ARBA00022827"/>
    </source>
</evidence>
<dbReference type="Gene3D" id="3.50.50.60">
    <property type="entry name" value="FAD/NAD(P)-binding domain"/>
    <property type="match status" value="1"/>
</dbReference>
<evidence type="ECO:0000313" key="7">
    <source>
        <dbReference type="Proteomes" id="UP000070133"/>
    </source>
</evidence>
<accession>A0A139GXW2</accession>
<proteinExistence type="predicted"/>
<evidence type="ECO:0000313" key="6">
    <source>
        <dbReference type="EMBL" id="KXS94999.1"/>
    </source>
</evidence>
<evidence type="ECO:0000256" key="1">
    <source>
        <dbReference type="ARBA" id="ARBA00022630"/>
    </source>
</evidence>
<feature type="non-terminal residue" evidence="6">
    <location>
        <position position="454"/>
    </location>
</feature>
<dbReference type="SUPFAM" id="SSF51905">
    <property type="entry name" value="FAD/NAD(P)-binding domain"/>
    <property type="match status" value="1"/>
</dbReference>
<dbReference type="STRING" id="321146.A0A139GXW2"/>